<gene>
    <name evidence="2" type="ORF">C8F04DRAFT_1400795</name>
</gene>
<comment type="caution">
    <text evidence="2">The sequence shown here is derived from an EMBL/GenBank/DDBJ whole genome shotgun (WGS) entry which is preliminary data.</text>
</comment>
<keyword evidence="3" id="KW-1185">Reference proteome</keyword>
<dbReference type="Proteomes" id="UP001218188">
    <property type="component" value="Unassembled WGS sequence"/>
</dbReference>
<accession>A0AAD6SC94</accession>
<evidence type="ECO:0000313" key="2">
    <source>
        <dbReference type="EMBL" id="KAJ7025189.1"/>
    </source>
</evidence>
<sequence length="358" mass="40138">MKQVTKLERRQKRLRKAQTDKARIGVEVHHHISPSRNHRQHIRGFVHENAADPAKKDFIPKLKNHLLGRLLGRDFDGDEEKFTEDDRATVKILGHHIYSAKLLRVNYTTYDMRRDQDCINPRTHSDVMVMSPETGPNAHPFWYARVLGIFHAEILHTGAHSSNNGAQRMEFLWVRWFGVEPDYRFGFKAARLPKVGFVPEDDPSAFGFLDPALVLRGCHLIPAFATGRTDELLKTVSPTAARPLGETDDWVNFYVTIWVDRDMFMRYLGGGIGHICQASALPAEELDIGGEEPEGAGPEEDPRLGDGERDKSSDSDSEPDYDSGFDSSDSDSDDDGDGSDGAYDDEDGEDDDPGFAAL</sequence>
<protein>
    <submittedName>
        <fullName evidence="2">Uncharacterized protein</fullName>
    </submittedName>
</protein>
<evidence type="ECO:0000256" key="1">
    <source>
        <dbReference type="SAM" id="MobiDB-lite"/>
    </source>
</evidence>
<dbReference type="EMBL" id="JARJCM010000158">
    <property type="protein sequence ID" value="KAJ7025189.1"/>
    <property type="molecule type" value="Genomic_DNA"/>
</dbReference>
<dbReference type="AlphaFoldDB" id="A0AAD6SC94"/>
<name>A0AAD6SC94_9AGAR</name>
<reference evidence="2" key="1">
    <citation type="submission" date="2023-03" db="EMBL/GenBank/DDBJ databases">
        <title>Massive genome expansion in bonnet fungi (Mycena s.s.) driven by repeated elements and novel gene families across ecological guilds.</title>
        <authorList>
            <consortium name="Lawrence Berkeley National Laboratory"/>
            <person name="Harder C.B."/>
            <person name="Miyauchi S."/>
            <person name="Viragh M."/>
            <person name="Kuo A."/>
            <person name="Thoen E."/>
            <person name="Andreopoulos B."/>
            <person name="Lu D."/>
            <person name="Skrede I."/>
            <person name="Drula E."/>
            <person name="Henrissat B."/>
            <person name="Morin E."/>
            <person name="Kohler A."/>
            <person name="Barry K."/>
            <person name="LaButti K."/>
            <person name="Morin E."/>
            <person name="Salamov A."/>
            <person name="Lipzen A."/>
            <person name="Mereny Z."/>
            <person name="Hegedus B."/>
            <person name="Baldrian P."/>
            <person name="Stursova M."/>
            <person name="Weitz H."/>
            <person name="Taylor A."/>
            <person name="Grigoriev I.V."/>
            <person name="Nagy L.G."/>
            <person name="Martin F."/>
            <person name="Kauserud H."/>
        </authorList>
    </citation>
    <scope>NUCLEOTIDE SEQUENCE</scope>
    <source>
        <strain evidence="2">CBHHK200</strain>
    </source>
</reference>
<proteinExistence type="predicted"/>
<feature type="region of interest" description="Disordered" evidence="1">
    <location>
        <begin position="1"/>
        <end position="20"/>
    </location>
</feature>
<feature type="compositionally biased region" description="Acidic residues" evidence="1">
    <location>
        <begin position="288"/>
        <end position="299"/>
    </location>
</feature>
<organism evidence="2 3">
    <name type="scientific">Mycena alexandri</name>
    <dbReference type="NCBI Taxonomy" id="1745969"/>
    <lineage>
        <taxon>Eukaryota</taxon>
        <taxon>Fungi</taxon>
        <taxon>Dikarya</taxon>
        <taxon>Basidiomycota</taxon>
        <taxon>Agaricomycotina</taxon>
        <taxon>Agaricomycetes</taxon>
        <taxon>Agaricomycetidae</taxon>
        <taxon>Agaricales</taxon>
        <taxon>Marasmiineae</taxon>
        <taxon>Mycenaceae</taxon>
        <taxon>Mycena</taxon>
    </lineage>
</organism>
<feature type="compositionally biased region" description="Acidic residues" evidence="1">
    <location>
        <begin position="315"/>
        <end position="358"/>
    </location>
</feature>
<evidence type="ECO:0000313" key="3">
    <source>
        <dbReference type="Proteomes" id="UP001218188"/>
    </source>
</evidence>
<feature type="compositionally biased region" description="Basic and acidic residues" evidence="1">
    <location>
        <begin position="300"/>
        <end position="314"/>
    </location>
</feature>
<feature type="region of interest" description="Disordered" evidence="1">
    <location>
        <begin position="288"/>
        <end position="358"/>
    </location>
</feature>